<evidence type="ECO:0000256" key="3">
    <source>
        <dbReference type="ARBA" id="ARBA00022801"/>
    </source>
</evidence>
<dbReference type="Gene3D" id="3.40.630.40">
    <property type="entry name" value="Zn-dependent exopeptidases"/>
    <property type="match status" value="1"/>
</dbReference>
<dbReference type="GO" id="GO:0030288">
    <property type="term" value="C:outer membrane-bounded periplasmic space"/>
    <property type="evidence" value="ECO:0007669"/>
    <property type="project" value="TreeGrafter"/>
</dbReference>
<dbReference type="PANTHER" id="PTHR30404:SF0">
    <property type="entry name" value="N-ACETYLMURAMOYL-L-ALANINE AMIDASE AMIC"/>
    <property type="match status" value="1"/>
</dbReference>
<accession>A0A545TB99</accession>
<evidence type="ECO:0000313" key="6">
    <source>
        <dbReference type="Proteomes" id="UP000315252"/>
    </source>
</evidence>
<dbReference type="EMBL" id="VHSH01000010">
    <property type="protein sequence ID" value="TQV74474.1"/>
    <property type="molecule type" value="Genomic_DNA"/>
</dbReference>
<reference evidence="5 6" key="1">
    <citation type="submission" date="2019-06" db="EMBL/GenBank/DDBJ databases">
        <title>Whole genome sequence for Rhodospirillaceae sp. R148.</title>
        <authorList>
            <person name="Wang G."/>
        </authorList>
    </citation>
    <scope>NUCLEOTIDE SEQUENCE [LARGE SCALE GENOMIC DNA]</scope>
    <source>
        <strain evidence="5 6">R148</strain>
    </source>
</reference>
<sequence length="390" mass="42663">MLLGAHEAAAKPAVLDIRVGQHPDKTRLVLELSEAPNYRVFLLPNPFRVVIDLPELDWSVPESKIPEGAGAINALRFGLFAPGTSRVVLDLKQPVLVKSAFVLPPKDGRPHRFVVDIEPVTLAAFNAAPAERLGASSEKPLRTTQTAAAATVQPKPAGDRRPTIVIDAGHGGVDPGATGVSGLLEKDLALEYAKELKSQLEATGRFRVVLTRDRDVFLALRDRIKIAHQANGDLFVSLHANNHKSRKIKGFSVYTLSEKSSDAEARSLAAKENKADIIAGFDLSEQTEVVRDILIDLAQRESKNQGNQFAADVVDEVGQVANLLGNPHRYAGFAVLKSPTIPSVLIEIGYLSNRAEEKRLRDKGYRKKLMSALSRSIGNYFQQNQTFNRY</sequence>
<protein>
    <recommendedName>
        <fullName evidence="2">N-acetylmuramoyl-L-alanine amidase</fullName>
        <ecNumber evidence="2">3.5.1.28</ecNumber>
    </recommendedName>
</protein>
<dbReference type="OrthoDB" id="9806267at2"/>
<dbReference type="EC" id="3.5.1.28" evidence="2"/>
<name>A0A545TB99_9PROT</name>
<keyword evidence="3" id="KW-0378">Hydrolase</keyword>
<comment type="catalytic activity">
    <reaction evidence="1">
        <text>Hydrolyzes the link between N-acetylmuramoyl residues and L-amino acid residues in certain cell-wall glycopeptides.</text>
        <dbReference type="EC" id="3.5.1.28"/>
    </reaction>
</comment>
<dbReference type="GO" id="GO:0008745">
    <property type="term" value="F:N-acetylmuramoyl-L-alanine amidase activity"/>
    <property type="evidence" value="ECO:0007669"/>
    <property type="project" value="UniProtKB-EC"/>
</dbReference>
<comment type="caution">
    <text evidence="5">The sequence shown here is derived from an EMBL/GenBank/DDBJ whole genome shotgun (WGS) entry which is preliminary data.</text>
</comment>
<evidence type="ECO:0000256" key="1">
    <source>
        <dbReference type="ARBA" id="ARBA00001561"/>
    </source>
</evidence>
<feature type="domain" description="MurNAc-LAA" evidence="4">
    <location>
        <begin position="224"/>
        <end position="378"/>
    </location>
</feature>
<dbReference type="SMART" id="SM00646">
    <property type="entry name" value="Ami_3"/>
    <property type="match status" value="1"/>
</dbReference>
<keyword evidence="6" id="KW-1185">Reference proteome</keyword>
<dbReference type="InterPro" id="IPR021731">
    <property type="entry name" value="AMIN_dom"/>
</dbReference>
<dbReference type="CDD" id="cd02696">
    <property type="entry name" value="MurNAc-LAA"/>
    <property type="match status" value="1"/>
</dbReference>
<dbReference type="Gene3D" id="2.60.40.3500">
    <property type="match status" value="1"/>
</dbReference>
<evidence type="ECO:0000256" key="2">
    <source>
        <dbReference type="ARBA" id="ARBA00011901"/>
    </source>
</evidence>
<dbReference type="Pfam" id="PF11741">
    <property type="entry name" value="AMIN"/>
    <property type="match status" value="1"/>
</dbReference>
<gene>
    <name evidence="5" type="ORF">FKG95_23760</name>
</gene>
<organism evidence="5 6">
    <name type="scientific">Denitrobaculum tricleocarpae</name>
    <dbReference type="NCBI Taxonomy" id="2591009"/>
    <lineage>
        <taxon>Bacteria</taxon>
        <taxon>Pseudomonadati</taxon>
        <taxon>Pseudomonadota</taxon>
        <taxon>Alphaproteobacteria</taxon>
        <taxon>Rhodospirillales</taxon>
        <taxon>Rhodospirillaceae</taxon>
        <taxon>Denitrobaculum</taxon>
    </lineage>
</organism>
<dbReference type="Proteomes" id="UP000315252">
    <property type="component" value="Unassembled WGS sequence"/>
</dbReference>
<evidence type="ECO:0000259" key="4">
    <source>
        <dbReference type="SMART" id="SM00646"/>
    </source>
</evidence>
<dbReference type="Pfam" id="PF01520">
    <property type="entry name" value="Amidase_3"/>
    <property type="match status" value="1"/>
</dbReference>
<dbReference type="PANTHER" id="PTHR30404">
    <property type="entry name" value="N-ACETYLMURAMOYL-L-ALANINE AMIDASE"/>
    <property type="match status" value="1"/>
</dbReference>
<dbReference type="AlphaFoldDB" id="A0A545TB99"/>
<proteinExistence type="predicted"/>
<dbReference type="InterPro" id="IPR050695">
    <property type="entry name" value="N-acetylmuramoyl_amidase_3"/>
</dbReference>
<dbReference type="SUPFAM" id="SSF53187">
    <property type="entry name" value="Zn-dependent exopeptidases"/>
    <property type="match status" value="1"/>
</dbReference>
<dbReference type="GO" id="GO:0009253">
    <property type="term" value="P:peptidoglycan catabolic process"/>
    <property type="evidence" value="ECO:0007669"/>
    <property type="project" value="InterPro"/>
</dbReference>
<dbReference type="InterPro" id="IPR002508">
    <property type="entry name" value="MurNAc-LAA_cat"/>
</dbReference>
<evidence type="ECO:0000313" key="5">
    <source>
        <dbReference type="EMBL" id="TQV74474.1"/>
    </source>
</evidence>